<keyword evidence="5" id="KW-0963">Cytoplasm</keyword>
<reference evidence="17 18" key="2">
    <citation type="submission" date="2024-05" db="EMBL/GenBank/DDBJ databases">
        <authorList>
            <person name="Chen Y."/>
            <person name="Shah S."/>
            <person name="Dougan E. K."/>
            <person name="Thang M."/>
            <person name="Chan C."/>
        </authorList>
    </citation>
    <scope>NUCLEOTIDE SEQUENCE [LARGE SCALE GENOMIC DNA]</scope>
</reference>
<evidence type="ECO:0000256" key="4">
    <source>
        <dbReference type="ARBA" id="ARBA00014813"/>
    </source>
</evidence>
<evidence type="ECO:0000256" key="13">
    <source>
        <dbReference type="ARBA" id="ARBA00046114"/>
    </source>
</evidence>
<dbReference type="GO" id="GO:0005634">
    <property type="term" value="C:nucleus"/>
    <property type="evidence" value="ECO:0007669"/>
    <property type="project" value="UniProtKB-SubCell"/>
</dbReference>
<keyword evidence="12" id="KW-0966">Cell projection</keyword>
<keyword evidence="7" id="KW-0175">Coiled coil</keyword>
<dbReference type="Pfam" id="PF13868">
    <property type="entry name" value="TPH"/>
    <property type="match status" value="1"/>
</dbReference>
<comment type="similarity">
    <text evidence="3">Belongs to the MNS1 family.</text>
</comment>
<keyword evidence="18" id="KW-1185">Reference proteome</keyword>
<comment type="function">
    <text evidence="13">Microtubule inner protein (MIP) part of the dynein-decorated doublet microtubules (DMTs) in cilia axoneme, which is required for motile cilia beating. May play a role in the control of meiotic division and germ cell differentiation through regulation of pairing and recombination during meiosis. Required for sperm flagella assembly. May play a role in the assembly and function of the outer dynein arm-docking complex (ODA-DC). ODA-DC mediates outer dynein arms (ODA) binding onto the axonemal doublet microtubules.</text>
</comment>
<keyword evidence="11" id="KW-0469">Meiosis</keyword>
<evidence type="ECO:0000256" key="14">
    <source>
        <dbReference type="SAM" id="MobiDB-lite"/>
    </source>
</evidence>
<evidence type="ECO:0000256" key="12">
    <source>
        <dbReference type="ARBA" id="ARBA00023273"/>
    </source>
</evidence>
<evidence type="ECO:0000256" key="9">
    <source>
        <dbReference type="ARBA" id="ARBA00023212"/>
    </source>
</evidence>
<evidence type="ECO:0000256" key="2">
    <source>
        <dbReference type="ARBA" id="ARBA00004611"/>
    </source>
</evidence>
<keyword evidence="8" id="KW-0969">Cilium</keyword>
<feature type="region of interest" description="Disordered" evidence="14">
    <location>
        <begin position="252"/>
        <end position="287"/>
    </location>
</feature>
<dbReference type="EMBL" id="CAMXCT020000600">
    <property type="protein sequence ID" value="CAL1134339.1"/>
    <property type="molecule type" value="Genomic_DNA"/>
</dbReference>
<evidence type="ECO:0000256" key="10">
    <source>
        <dbReference type="ARBA" id="ARBA00023242"/>
    </source>
</evidence>
<accession>A0A9P1BWV8</accession>
<dbReference type="EMBL" id="CAMXCT010000600">
    <property type="protein sequence ID" value="CAI3980964.1"/>
    <property type="molecule type" value="Genomic_DNA"/>
</dbReference>
<dbReference type="EMBL" id="CAMXCT030000600">
    <property type="protein sequence ID" value="CAL4768276.1"/>
    <property type="molecule type" value="Genomic_DNA"/>
</dbReference>
<evidence type="ECO:0000256" key="7">
    <source>
        <dbReference type="ARBA" id="ARBA00023054"/>
    </source>
</evidence>
<comment type="caution">
    <text evidence="16">The sequence shown here is derived from an EMBL/GenBank/DDBJ whole genome shotgun (WGS) entry which is preliminary data.</text>
</comment>
<organism evidence="16">
    <name type="scientific">Cladocopium goreaui</name>
    <dbReference type="NCBI Taxonomy" id="2562237"/>
    <lineage>
        <taxon>Eukaryota</taxon>
        <taxon>Sar</taxon>
        <taxon>Alveolata</taxon>
        <taxon>Dinophyceae</taxon>
        <taxon>Suessiales</taxon>
        <taxon>Symbiodiniaceae</taxon>
        <taxon>Cladocopium</taxon>
    </lineage>
</organism>
<dbReference type="PANTHER" id="PTHR19265:SF0">
    <property type="entry name" value="MEIOSIS-SPECIFIC NUCLEAR STRUCTURAL PROTEIN 1"/>
    <property type="match status" value="1"/>
</dbReference>
<keyword evidence="6" id="KW-0282">Flagellum</keyword>
<comment type="subcellular location">
    <subcellularLocation>
        <location evidence="2">Cytoplasm</location>
        <location evidence="2">Cytoskeleton</location>
        <location evidence="2">Flagellum axoneme</location>
    </subcellularLocation>
    <subcellularLocation>
        <location evidence="1">Nucleus</location>
    </subcellularLocation>
</comment>
<proteinExistence type="inferred from homology"/>
<protein>
    <recommendedName>
        <fullName evidence="4">Meiosis-specific nuclear structural protein 1</fullName>
    </recommendedName>
</protein>
<dbReference type="AlphaFoldDB" id="A0A9P1BWV8"/>
<evidence type="ECO:0000259" key="15">
    <source>
        <dbReference type="Pfam" id="PF13868"/>
    </source>
</evidence>
<sequence>MLSTKRCIENRIMKRREQEAREQELKRRLMENNIYAGYGKSDLNVEKKRRALSEGAERRELLMDYSYVKSEQDKTRREQITMLEEQLADELAKRKAEKLRYEMDKRRICDGSDELRALKERLHMAKVNKERAQQLLEIEVQKEKKRLAEHSMAEHMENERLEQQELEHKLDIEKRKQRERVKVINQQQIAMKEAQCEQALKEYEKDRKQVESLVAKIAEEDEKEAKARAEKQMESRVMLQKFMLEQKANQEKIEAEEKAENDRIEQYARDKREREERLEKERQEQEKEKTRILNAMLGKMEAKNKEAEELELLRNELHFEELEAQARRLDEMRMRKKLEDREEMKNAYLLQMRAKEEKMLRAREDEAKMREELMKKFAEDDRLEQLNEHKRRLKVEQHKREADRLMELRREMYELARAKERDDEAALRKDEDKRRIIIEEERRRLLREHGRELKKFLPKHTLESVEDYHLLFSEAD</sequence>
<keyword evidence="9" id="KW-0206">Cytoskeleton</keyword>
<evidence type="ECO:0000256" key="5">
    <source>
        <dbReference type="ARBA" id="ARBA00022490"/>
    </source>
</evidence>
<evidence type="ECO:0000256" key="11">
    <source>
        <dbReference type="ARBA" id="ARBA00023254"/>
    </source>
</evidence>
<gene>
    <name evidence="16" type="ORF">C1SCF055_LOCUS8803</name>
</gene>
<evidence type="ECO:0000313" key="18">
    <source>
        <dbReference type="Proteomes" id="UP001152797"/>
    </source>
</evidence>
<evidence type="ECO:0000313" key="17">
    <source>
        <dbReference type="EMBL" id="CAL4768276.1"/>
    </source>
</evidence>
<dbReference type="PANTHER" id="PTHR19265">
    <property type="entry name" value="MEIOSIS-SPECIFIC NUCLEAR STRUCTURAL PROTEIN 1"/>
    <property type="match status" value="1"/>
</dbReference>
<evidence type="ECO:0000256" key="1">
    <source>
        <dbReference type="ARBA" id="ARBA00004123"/>
    </source>
</evidence>
<dbReference type="InterPro" id="IPR026504">
    <property type="entry name" value="MNS1"/>
</dbReference>
<evidence type="ECO:0000256" key="3">
    <source>
        <dbReference type="ARBA" id="ARBA00009158"/>
    </source>
</evidence>
<feature type="domain" description="Trichohyalin-plectin-homology" evidence="15">
    <location>
        <begin position="109"/>
        <end position="459"/>
    </location>
</feature>
<dbReference type="InterPro" id="IPR043597">
    <property type="entry name" value="TPH_dom"/>
</dbReference>
<name>A0A9P1BWV8_9DINO</name>
<dbReference type="Proteomes" id="UP001152797">
    <property type="component" value="Unassembled WGS sequence"/>
</dbReference>
<dbReference type="GO" id="GO:0051321">
    <property type="term" value="P:meiotic cell cycle"/>
    <property type="evidence" value="ECO:0007669"/>
    <property type="project" value="UniProtKB-KW"/>
</dbReference>
<evidence type="ECO:0000256" key="6">
    <source>
        <dbReference type="ARBA" id="ARBA00022846"/>
    </source>
</evidence>
<evidence type="ECO:0000313" key="16">
    <source>
        <dbReference type="EMBL" id="CAI3980964.1"/>
    </source>
</evidence>
<evidence type="ECO:0000256" key="8">
    <source>
        <dbReference type="ARBA" id="ARBA00023069"/>
    </source>
</evidence>
<keyword evidence="10" id="KW-0539">Nucleus</keyword>
<reference evidence="16" key="1">
    <citation type="submission" date="2022-10" db="EMBL/GenBank/DDBJ databases">
        <authorList>
            <person name="Chen Y."/>
            <person name="Dougan E. K."/>
            <person name="Chan C."/>
            <person name="Rhodes N."/>
            <person name="Thang M."/>
        </authorList>
    </citation>
    <scope>NUCLEOTIDE SEQUENCE</scope>
</reference>
<dbReference type="OrthoDB" id="197839at2759"/>